<dbReference type="SUPFAM" id="SSF111331">
    <property type="entry name" value="NAD kinase/diacylglycerol kinase-like"/>
    <property type="match status" value="1"/>
</dbReference>
<keyword evidence="7" id="KW-0594">Phospholipid biosynthesis</keyword>
<evidence type="ECO:0000259" key="9">
    <source>
        <dbReference type="PROSITE" id="PS50146"/>
    </source>
</evidence>
<dbReference type="GO" id="GO:0005524">
    <property type="term" value="F:ATP binding"/>
    <property type="evidence" value="ECO:0007669"/>
    <property type="project" value="UniProtKB-KW"/>
</dbReference>
<sequence length="280" mass="28511">MIAVVANPTAGKGRHAALLPALLDQLGPHELLPPGADALRAAVAGGADAVVAMGGDGTVHAALQAVAGTGVPLGIVPLGTGNDLSAGLGLPGDPRAAVAAILAGRTRAVDLARVDGAHGTSWFGSVLAAGFDALVNERANRMRWPRGPRRYDLAIFAEMARLRPLRYRLVVDGVPEELDSVLLAVGNTVAYGGGMRICPGADPTDGLLDVTLGVAGRLALATLKPKVRTGAHVDHPGVRTLRATTLEIAGPDLHCYADGERIGPLPVTVTCVPGALTLLH</sequence>
<dbReference type="Pfam" id="PF00781">
    <property type="entry name" value="DAGK_cat"/>
    <property type="match status" value="1"/>
</dbReference>
<dbReference type="Pfam" id="PF19279">
    <property type="entry name" value="YegS_C"/>
    <property type="match status" value="1"/>
</dbReference>
<comment type="caution">
    <text evidence="10">The sequence shown here is derived from an EMBL/GenBank/DDBJ whole genome shotgun (WGS) entry which is preliminary data.</text>
</comment>
<dbReference type="PANTHER" id="PTHR12358">
    <property type="entry name" value="SPHINGOSINE KINASE"/>
    <property type="match status" value="1"/>
</dbReference>
<keyword evidence="4" id="KW-0547">Nucleotide-binding</keyword>
<organism evidence="10 11">
    <name type="scientific">Longispora fulva</name>
    <dbReference type="NCBI Taxonomy" id="619741"/>
    <lineage>
        <taxon>Bacteria</taxon>
        <taxon>Bacillati</taxon>
        <taxon>Actinomycetota</taxon>
        <taxon>Actinomycetes</taxon>
        <taxon>Micromonosporales</taxon>
        <taxon>Micromonosporaceae</taxon>
        <taxon>Longispora</taxon>
    </lineage>
</organism>
<dbReference type="InterPro" id="IPR001206">
    <property type="entry name" value="Diacylglycerol_kinase_cat_dom"/>
</dbReference>
<dbReference type="EMBL" id="JADOUF010000001">
    <property type="protein sequence ID" value="MBG6137335.1"/>
    <property type="molecule type" value="Genomic_DNA"/>
</dbReference>
<dbReference type="RefSeq" id="WP_197004214.1">
    <property type="nucleotide sequence ID" value="NZ_BONS01000020.1"/>
</dbReference>
<dbReference type="AlphaFoldDB" id="A0A8J7GGW1"/>
<keyword evidence="7" id="KW-0443">Lipid metabolism</keyword>
<dbReference type="GO" id="GO:0005886">
    <property type="term" value="C:plasma membrane"/>
    <property type="evidence" value="ECO:0007669"/>
    <property type="project" value="TreeGrafter"/>
</dbReference>
<feature type="domain" description="DAGKc" evidence="9">
    <location>
        <begin position="1"/>
        <end position="118"/>
    </location>
</feature>
<keyword evidence="3 10" id="KW-0808">Transferase</keyword>
<dbReference type="PANTHER" id="PTHR12358:SF106">
    <property type="entry name" value="LIPID KINASE YEGS"/>
    <property type="match status" value="1"/>
</dbReference>
<dbReference type="SMART" id="SM00046">
    <property type="entry name" value="DAGKc"/>
    <property type="match status" value="1"/>
</dbReference>
<evidence type="ECO:0000256" key="1">
    <source>
        <dbReference type="ARBA" id="ARBA00001946"/>
    </source>
</evidence>
<evidence type="ECO:0000256" key="5">
    <source>
        <dbReference type="ARBA" id="ARBA00022777"/>
    </source>
</evidence>
<evidence type="ECO:0000256" key="4">
    <source>
        <dbReference type="ARBA" id="ARBA00022741"/>
    </source>
</evidence>
<gene>
    <name evidence="10" type="ORF">IW245_003529</name>
</gene>
<dbReference type="GO" id="GO:0004143">
    <property type="term" value="F:ATP-dependent diacylglycerol kinase activity"/>
    <property type="evidence" value="ECO:0007669"/>
    <property type="project" value="UniProtKB-EC"/>
</dbReference>
<dbReference type="Proteomes" id="UP000622552">
    <property type="component" value="Unassembled WGS sequence"/>
</dbReference>
<evidence type="ECO:0000313" key="10">
    <source>
        <dbReference type="EMBL" id="MBG6137335.1"/>
    </source>
</evidence>
<dbReference type="EC" id="2.7.1.107" evidence="10"/>
<dbReference type="Gene3D" id="3.40.50.10330">
    <property type="entry name" value="Probable inorganic polyphosphate/atp-NAD kinase, domain 1"/>
    <property type="match status" value="1"/>
</dbReference>
<evidence type="ECO:0000256" key="8">
    <source>
        <dbReference type="ARBA" id="ARBA00023264"/>
    </source>
</evidence>
<dbReference type="GO" id="GO:0008654">
    <property type="term" value="P:phospholipid biosynthetic process"/>
    <property type="evidence" value="ECO:0007669"/>
    <property type="project" value="UniProtKB-KW"/>
</dbReference>
<keyword evidence="7" id="KW-0444">Lipid biosynthesis</keyword>
<dbReference type="InterPro" id="IPR016064">
    <property type="entry name" value="NAD/diacylglycerol_kinase_sf"/>
</dbReference>
<evidence type="ECO:0000256" key="3">
    <source>
        <dbReference type="ARBA" id="ARBA00022679"/>
    </source>
</evidence>
<dbReference type="Gene3D" id="2.60.200.40">
    <property type="match status" value="1"/>
</dbReference>
<evidence type="ECO:0000256" key="7">
    <source>
        <dbReference type="ARBA" id="ARBA00023209"/>
    </source>
</evidence>
<dbReference type="InterPro" id="IPR045540">
    <property type="entry name" value="YegS/DAGK_C"/>
</dbReference>
<evidence type="ECO:0000313" key="11">
    <source>
        <dbReference type="Proteomes" id="UP000622552"/>
    </source>
</evidence>
<dbReference type="InterPro" id="IPR017438">
    <property type="entry name" value="ATP-NAD_kinase_N"/>
</dbReference>
<evidence type="ECO:0000256" key="6">
    <source>
        <dbReference type="ARBA" id="ARBA00022840"/>
    </source>
</evidence>
<name>A0A8J7GGW1_9ACTN</name>
<proteinExistence type="inferred from homology"/>
<reference evidence="10" key="1">
    <citation type="submission" date="2020-11" db="EMBL/GenBank/DDBJ databases">
        <title>Sequencing the genomes of 1000 actinobacteria strains.</title>
        <authorList>
            <person name="Klenk H.-P."/>
        </authorList>
    </citation>
    <scope>NUCLEOTIDE SEQUENCE</scope>
    <source>
        <strain evidence="10">DSM 45356</strain>
    </source>
</reference>
<protein>
    <submittedName>
        <fullName evidence="10">Diacylglycerol kinase (ATP)</fullName>
        <ecNumber evidence="10">2.7.1.107</ecNumber>
    </submittedName>
</protein>
<keyword evidence="8" id="KW-1208">Phospholipid metabolism</keyword>
<accession>A0A8J7GGW1</accession>
<keyword evidence="6" id="KW-0067">ATP-binding</keyword>
<evidence type="ECO:0000256" key="2">
    <source>
        <dbReference type="ARBA" id="ARBA00005983"/>
    </source>
</evidence>
<keyword evidence="5 10" id="KW-0418">Kinase</keyword>
<keyword evidence="11" id="KW-1185">Reference proteome</keyword>
<comment type="cofactor">
    <cofactor evidence="1">
        <name>Mg(2+)</name>
        <dbReference type="ChEBI" id="CHEBI:18420"/>
    </cofactor>
</comment>
<dbReference type="InterPro" id="IPR050187">
    <property type="entry name" value="Lipid_Phosphate_FormReg"/>
</dbReference>
<dbReference type="PROSITE" id="PS50146">
    <property type="entry name" value="DAGK"/>
    <property type="match status" value="1"/>
</dbReference>
<comment type="similarity">
    <text evidence="2">Belongs to the diacylglycerol/lipid kinase family.</text>
</comment>